<dbReference type="CDD" id="cd15482">
    <property type="entry name" value="Sialidase_non-viral"/>
    <property type="match status" value="1"/>
</dbReference>
<evidence type="ECO:0000313" key="3">
    <source>
        <dbReference type="Proteomes" id="UP000803884"/>
    </source>
</evidence>
<sequence length="230" mass="25786">MIAQMLHSLVKVGTLCSLILPLVTAQAGGSTRQLLTNVTVFDPPENYTVPRTLYARVRKLDCDGSSTLLATWENYLPTENNTAPCPDNCPLNPYIPIWESTDLGETWSERSRVYDAQNGWGLRYQPDLYEMTEDIGSYPAGTLLVAANSIPADLRETKIDVYASTDKGYTWEFVSSVARGGVALPENQYEPVWEPFMLTYNGELILYYSDQRDPNNTLGQKMVHQTTTDL</sequence>
<dbReference type="Gene3D" id="2.120.10.10">
    <property type="match status" value="1"/>
</dbReference>
<keyword evidence="3" id="KW-1185">Reference proteome</keyword>
<gene>
    <name evidence="2" type="ORF">WHR41_04047</name>
</gene>
<dbReference type="EMBL" id="JAAQHG020000012">
    <property type="protein sequence ID" value="KAL1586880.1"/>
    <property type="molecule type" value="Genomic_DNA"/>
</dbReference>
<proteinExistence type="predicted"/>
<feature type="signal peptide" evidence="1">
    <location>
        <begin position="1"/>
        <end position="25"/>
    </location>
</feature>
<dbReference type="Proteomes" id="UP000803884">
    <property type="component" value="Unassembled WGS sequence"/>
</dbReference>
<dbReference type="RefSeq" id="XP_069229985.1">
    <property type="nucleotide sequence ID" value="XM_069372653.1"/>
</dbReference>
<organism evidence="2 3">
    <name type="scientific">Cladosporium halotolerans</name>
    <dbReference type="NCBI Taxonomy" id="1052096"/>
    <lineage>
        <taxon>Eukaryota</taxon>
        <taxon>Fungi</taxon>
        <taxon>Dikarya</taxon>
        <taxon>Ascomycota</taxon>
        <taxon>Pezizomycotina</taxon>
        <taxon>Dothideomycetes</taxon>
        <taxon>Dothideomycetidae</taxon>
        <taxon>Cladosporiales</taxon>
        <taxon>Cladosporiaceae</taxon>
        <taxon>Cladosporium</taxon>
    </lineage>
</organism>
<dbReference type="PANTHER" id="PTHR38792:SF3">
    <property type="entry name" value="BNR_ASP-BOX REPEAT DOMAIN PROTEIN (AFU_ORTHOLOGUE AFUA_7G06430)-RELATED"/>
    <property type="match status" value="1"/>
</dbReference>
<accession>A0AB34KTM4</accession>
<protein>
    <submittedName>
        <fullName evidence="2">Uncharacterized protein</fullName>
    </submittedName>
</protein>
<reference evidence="2 3" key="1">
    <citation type="journal article" date="2020" name="Microbiol. Resour. Announc.">
        <title>Draft Genome Sequence of a Cladosporium Species Isolated from the Mesophotic Ascidian Didemnum maculosum.</title>
        <authorList>
            <person name="Gioti A."/>
            <person name="Siaperas R."/>
            <person name="Nikolaivits E."/>
            <person name="Le Goff G."/>
            <person name="Ouazzani J."/>
            <person name="Kotoulas G."/>
            <person name="Topakas E."/>
        </authorList>
    </citation>
    <scope>NUCLEOTIDE SEQUENCE [LARGE SCALE GENOMIC DNA]</scope>
    <source>
        <strain evidence="2 3">TM138-S3</strain>
    </source>
</reference>
<name>A0AB34KTM4_9PEZI</name>
<dbReference type="InterPro" id="IPR036278">
    <property type="entry name" value="Sialidase_sf"/>
</dbReference>
<dbReference type="SUPFAM" id="SSF50939">
    <property type="entry name" value="Sialidases"/>
    <property type="match status" value="1"/>
</dbReference>
<evidence type="ECO:0000256" key="1">
    <source>
        <dbReference type="SAM" id="SignalP"/>
    </source>
</evidence>
<dbReference type="PANTHER" id="PTHR38792">
    <property type="entry name" value="BNR/ASP-BOX REPEAT DOMAIN PROTEIN (AFU_ORTHOLOGUE AFUA_7G06430)-RELATED"/>
    <property type="match status" value="1"/>
</dbReference>
<evidence type="ECO:0000313" key="2">
    <source>
        <dbReference type="EMBL" id="KAL1586880.1"/>
    </source>
</evidence>
<comment type="caution">
    <text evidence="2">The sequence shown here is derived from an EMBL/GenBank/DDBJ whole genome shotgun (WGS) entry which is preliminary data.</text>
</comment>
<dbReference type="AlphaFoldDB" id="A0AB34KTM4"/>
<feature type="chain" id="PRO_5044245763" evidence="1">
    <location>
        <begin position="26"/>
        <end position="230"/>
    </location>
</feature>
<keyword evidence="1" id="KW-0732">Signal</keyword>
<dbReference type="GeneID" id="96005491"/>